<evidence type="ECO:0008006" key="6">
    <source>
        <dbReference type="Google" id="ProtNLM"/>
    </source>
</evidence>
<dbReference type="Pfam" id="PF06250">
    <property type="entry name" value="YhcG_C"/>
    <property type="match status" value="1"/>
</dbReference>
<dbReference type="GO" id="GO:0003676">
    <property type="term" value="F:nucleic acid binding"/>
    <property type="evidence" value="ECO:0007669"/>
    <property type="project" value="InterPro"/>
</dbReference>
<dbReference type="PANTHER" id="PTHR30547:SF0">
    <property type="entry name" value="BLR8175 PROTEIN"/>
    <property type="match status" value="1"/>
</dbReference>
<organism evidence="4 5">
    <name type="scientific">Caldimonas brevitalea</name>
    <dbReference type="NCBI Taxonomy" id="413882"/>
    <lineage>
        <taxon>Bacteria</taxon>
        <taxon>Pseudomonadati</taxon>
        <taxon>Pseudomonadota</taxon>
        <taxon>Betaproteobacteria</taxon>
        <taxon>Burkholderiales</taxon>
        <taxon>Sphaerotilaceae</taxon>
        <taxon>Caldimonas</taxon>
    </lineage>
</organism>
<feature type="domain" description="YhcG PDDEXK nuclease" evidence="2">
    <location>
        <begin position="177"/>
        <end position="332"/>
    </location>
</feature>
<dbReference type="STRING" id="413882.AAW51_3531"/>
<evidence type="ECO:0000256" key="1">
    <source>
        <dbReference type="SAM" id="MobiDB-lite"/>
    </source>
</evidence>
<dbReference type="InterPro" id="IPR011856">
    <property type="entry name" value="tRNA_endonuc-like_dom_sf"/>
</dbReference>
<dbReference type="Gene3D" id="3.40.1350.10">
    <property type="match status" value="1"/>
</dbReference>
<dbReference type="KEGG" id="pbh:AAW51_3531"/>
<dbReference type="AlphaFoldDB" id="A0A0G3BLC5"/>
<reference evidence="4 5" key="1">
    <citation type="submission" date="2015-05" db="EMBL/GenBank/DDBJ databases">
        <authorList>
            <person name="Tang B."/>
            <person name="Yu Y."/>
        </authorList>
    </citation>
    <scope>NUCLEOTIDE SEQUENCE [LARGE SCALE GENOMIC DNA]</scope>
    <source>
        <strain evidence="4 5">DSM 7029</strain>
    </source>
</reference>
<evidence type="ECO:0000259" key="2">
    <source>
        <dbReference type="Pfam" id="PF06250"/>
    </source>
</evidence>
<evidence type="ECO:0000259" key="3">
    <source>
        <dbReference type="Pfam" id="PF17761"/>
    </source>
</evidence>
<dbReference type="InterPro" id="IPR041527">
    <property type="entry name" value="YhcG_N"/>
</dbReference>
<keyword evidence="5" id="KW-1185">Reference proteome</keyword>
<evidence type="ECO:0000313" key="4">
    <source>
        <dbReference type="EMBL" id="AKJ30222.1"/>
    </source>
</evidence>
<accession>A0A0G3BLC5</accession>
<evidence type="ECO:0000313" key="5">
    <source>
        <dbReference type="Proteomes" id="UP000035352"/>
    </source>
</evidence>
<protein>
    <recommendedName>
        <fullName evidence="6">DUF1016 domain-containing protein</fullName>
    </recommendedName>
</protein>
<dbReference type="InterPro" id="IPR009362">
    <property type="entry name" value="YhcG_C"/>
</dbReference>
<dbReference type="PATRIC" id="fig|413882.6.peg.3688"/>
<dbReference type="EMBL" id="CP011371">
    <property type="protein sequence ID" value="AKJ30222.1"/>
    <property type="molecule type" value="Genomic_DNA"/>
</dbReference>
<dbReference type="Proteomes" id="UP000035352">
    <property type="component" value="Chromosome"/>
</dbReference>
<feature type="compositionally biased region" description="Basic residues" evidence="1">
    <location>
        <begin position="367"/>
        <end position="379"/>
    </location>
</feature>
<feature type="domain" description="YhcG N-terminal" evidence="3">
    <location>
        <begin position="20"/>
        <end position="155"/>
    </location>
</feature>
<proteinExistence type="predicted"/>
<dbReference type="RefSeq" id="WP_238947625.1">
    <property type="nucleotide sequence ID" value="NZ_CP011371.1"/>
</dbReference>
<name>A0A0G3BLC5_9BURK</name>
<sequence>MTKSMSDALLPTGYEEWLAEVKQRIRTAQTRATIAANQELVMLYWSIGKDILARQAELGWGAKVVAQLAEDLRRSFPEARGFSRSNLMYMKAFAAAWPDTEFVQTVSGQLSWSHNVALLDKLADRAEREWYSQAAVEHGWSVRILVHQIETGLRDRTGTALTNFQSTLPAPQSELAQQLVKDPYVFDFMDLSVESKERDLENALTVHLQAFLLELGKGFAFIGRQYHREVGGQDYFIDLLFYNTRLHSYVAVDLKMDDFKPEYAGKMQFYLNVLDAQLKTERDDSSIGLILCKGRNGLVVEYALRDSSRPIGVATYQVRTSPRLPDELADILPTPQQLQSELWPASAPIVDRLAEPDDGPPSGRGSSTKRSKQGKSRKA</sequence>
<gene>
    <name evidence="4" type="ORF">AAW51_3531</name>
</gene>
<feature type="region of interest" description="Disordered" evidence="1">
    <location>
        <begin position="349"/>
        <end position="379"/>
    </location>
</feature>
<dbReference type="PANTHER" id="PTHR30547">
    <property type="entry name" value="UNCHARACTERIZED PROTEIN YHCG-RELATED"/>
    <property type="match status" value="1"/>
</dbReference>
<dbReference type="Pfam" id="PF17761">
    <property type="entry name" value="DUF1016_N"/>
    <property type="match status" value="1"/>
</dbReference>
<dbReference type="InterPro" id="IPR053148">
    <property type="entry name" value="PD-DEXK-like_domain"/>
</dbReference>